<dbReference type="PANTHER" id="PTHR11476:SF7">
    <property type="entry name" value="HISTIDINE--TRNA LIGASE"/>
    <property type="match status" value="1"/>
</dbReference>
<dbReference type="InterPro" id="IPR045864">
    <property type="entry name" value="aa-tRNA-synth_II/BPL/LPL"/>
</dbReference>
<evidence type="ECO:0000313" key="2">
    <source>
        <dbReference type="Proteomes" id="UP000092445"/>
    </source>
</evidence>
<proteinExistence type="predicted"/>
<dbReference type="AlphaFoldDB" id="A0A1A9Z9V7"/>
<dbReference type="Proteomes" id="UP000092445">
    <property type="component" value="Unassembled WGS sequence"/>
</dbReference>
<dbReference type="GO" id="GO:0005829">
    <property type="term" value="C:cytosol"/>
    <property type="evidence" value="ECO:0007669"/>
    <property type="project" value="TreeGrafter"/>
</dbReference>
<accession>A0A1A9Z9V7</accession>
<reference evidence="1" key="2">
    <citation type="submission" date="2020-05" db="UniProtKB">
        <authorList>
            <consortium name="EnsemblMetazoa"/>
        </authorList>
    </citation>
    <scope>IDENTIFICATION</scope>
    <source>
        <strain evidence="1">IAEA</strain>
    </source>
</reference>
<name>A0A1A9Z9V7_GLOPL</name>
<evidence type="ECO:0000313" key="1">
    <source>
        <dbReference type="EnsemblMetazoa" id="GPAI008058-PA"/>
    </source>
</evidence>
<dbReference type="Gene3D" id="3.30.930.10">
    <property type="entry name" value="Bira Bifunctional Protein, Domain 2"/>
    <property type="match status" value="1"/>
</dbReference>
<dbReference type="GO" id="GO:0006427">
    <property type="term" value="P:histidyl-tRNA aminoacylation"/>
    <property type="evidence" value="ECO:0007669"/>
    <property type="project" value="TreeGrafter"/>
</dbReference>
<dbReference type="GO" id="GO:0005739">
    <property type="term" value="C:mitochondrion"/>
    <property type="evidence" value="ECO:0007669"/>
    <property type="project" value="TreeGrafter"/>
</dbReference>
<dbReference type="GO" id="GO:0032543">
    <property type="term" value="P:mitochondrial translation"/>
    <property type="evidence" value="ECO:0007669"/>
    <property type="project" value="TreeGrafter"/>
</dbReference>
<organism evidence="1 2">
    <name type="scientific">Glossina pallidipes</name>
    <name type="common">Tsetse fly</name>
    <dbReference type="NCBI Taxonomy" id="7398"/>
    <lineage>
        <taxon>Eukaryota</taxon>
        <taxon>Metazoa</taxon>
        <taxon>Ecdysozoa</taxon>
        <taxon>Arthropoda</taxon>
        <taxon>Hexapoda</taxon>
        <taxon>Insecta</taxon>
        <taxon>Pterygota</taxon>
        <taxon>Neoptera</taxon>
        <taxon>Endopterygota</taxon>
        <taxon>Diptera</taxon>
        <taxon>Brachycera</taxon>
        <taxon>Muscomorpha</taxon>
        <taxon>Hippoboscoidea</taxon>
        <taxon>Glossinidae</taxon>
        <taxon>Glossina</taxon>
    </lineage>
</organism>
<dbReference type="STRING" id="7398.A0A1A9Z9V7"/>
<dbReference type="GO" id="GO:0003723">
    <property type="term" value="F:RNA binding"/>
    <property type="evidence" value="ECO:0007669"/>
    <property type="project" value="TreeGrafter"/>
</dbReference>
<reference evidence="2" key="1">
    <citation type="submission" date="2014-03" db="EMBL/GenBank/DDBJ databases">
        <authorList>
            <person name="Aksoy S."/>
            <person name="Warren W."/>
            <person name="Wilson R.K."/>
        </authorList>
    </citation>
    <scope>NUCLEOTIDE SEQUENCE [LARGE SCALE GENOMIC DNA]</scope>
    <source>
        <strain evidence="2">IAEA</strain>
    </source>
</reference>
<dbReference type="PANTHER" id="PTHR11476">
    <property type="entry name" value="HISTIDYL-TRNA SYNTHETASE"/>
    <property type="match status" value="1"/>
</dbReference>
<keyword evidence="2" id="KW-1185">Reference proteome</keyword>
<dbReference type="SUPFAM" id="SSF55681">
    <property type="entry name" value="Class II aaRS and biotin synthetases"/>
    <property type="match status" value="1"/>
</dbReference>
<dbReference type="GO" id="GO:0004821">
    <property type="term" value="F:histidine-tRNA ligase activity"/>
    <property type="evidence" value="ECO:0007669"/>
    <property type="project" value="TreeGrafter"/>
</dbReference>
<dbReference type="VEuPathDB" id="VectorBase:GPAI008058"/>
<protein>
    <submittedName>
        <fullName evidence="1">Uncharacterized protein</fullName>
    </submittedName>
</protein>
<sequence length="448" mass="49918">MSQPPFATSVERAQTIINLRSPNIIIPNALLNDSKVEKTIKLLRWLLNHDPAQRLTIEELLASDLVPPAQLEASELQEMLKNALANPQSKAYKHIVARCFQQERNEILEHTYHLGASRSMKSWDNRIVLDFLITLSPLMEFVKAKVVSIFRKHGAIEIDTALLSPLTLVLPSDLRSQFARHVAMSGINMMRRYCVGRVYREKKVFNFHPKQNHECAFDVISPHSASHLVDAELLSLANEIFIDIPHLREKNILIRMNHTNLWKAILLYCNVPKAMYSDLFADILDFIEGPLMDLLLASFQVSGKNSGDDSPSKCLVRGKGEAASLAKGALREIETVVLLAQSLVVKCPIHVFAGLPISYERASNGGIIWQLIADLKPNRSSRPAVLAVGERCDGMLNEFQKQAQTFNTNVAAIRNISGVGLSFSLDKLILAIGAEDSCKCRTIDVVVA</sequence>
<dbReference type="EnsemblMetazoa" id="GPAI008058-RA">
    <property type="protein sequence ID" value="GPAI008058-PA"/>
    <property type="gene ID" value="GPAI008058"/>
</dbReference>